<keyword evidence="3 5" id="KW-1133">Transmembrane helix</keyword>
<evidence type="ECO:0000256" key="1">
    <source>
        <dbReference type="ARBA" id="ARBA00004141"/>
    </source>
</evidence>
<dbReference type="Pfam" id="PF02674">
    <property type="entry name" value="Colicin_V"/>
    <property type="match status" value="1"/>
</dbReference>
<sequence length="169" mass="18519">MHPADIVILVVLALSLIFGFWRGLVREAISLTGWVLAIYLARTYNEPMAAWLAQWVGTPSIRLVMSYGGLFLGTLVVCSLGGYAVSMMLRAGGLSLVDRFFGGVFGVARGFVLCLVALMLMAPFIVNDAWFREAQLPRAILKYESVARHLKDQAITIIRSPNTSESASH</sequence>
<comment type="caution">
    <text evidence="6">The sequence shown here is derived from an EMBL/GenBank/DDBJ whole genome shotgun (WGS) entry which is preliminary data.</text>
</comment>
<dbReference type="PANTHER" id="PTHR36926">
    <property type="entry name" value="COLICIN V PRODUCTION PROTEIN"/>
    <property type="match status" value="1"/>
</dbReference>
<keyword evidence="4 5" id="KW-0472">Membrane</keyword>
<dbReference type="RefSeq" id="WP_340674952.1">
    <property type="nucleotide sequence ID" value="NZ_JBHTIT010000001.1"/>
</dbReference>
<name>A0ABW3HDS5_9GAMM</name>
<evidence type="ECO:0000256" key="4">
    <source>
        <dbReference type="ARBA" id="ARBA00023136"/>
    </source>
</evidence>
<protein>
    <submittedName>
        <fullName evidence="6">CvpA family protein</fullName>
    </submittedName>
</protein>
<keyword evidence="7" id="KW-1185">Reference proteome</keyword>
<accession>A0ABW3HDS5</accession>
<feature type="transmembrane region" description="Helical" evidence="5">
    <location>
        <begin position="64"/>
        <end position="89"/>
    </location>
</feature>
<evidence type="ECO:0000313" key="7">
    <source>
        <dbReference type="Proteomes" id="UP001597044"/>
    </source>
</evidence>
<reference evidence="7" key="1">
    <citation type="journal article" date="2019" name="Int. J. Syst. Evol. Microbiol.">
        <title>The Global Catalogue of Microorganisms (GCM) 10K type strain sequencing project: providing services to taxonomists for standard genome sequencing and annotation.</title>
        <authorList>
            <consortium name="The Broad Institute Genomics Platform"/>
            <consortium name="The Broad Institute Genome Sequencing Center for Infectious Disease"/>
            <person name="Wu L."/>
            <person name="Ma J."/>
        </authorList>
    </citation>
    <scope>NUCLEOTIDE SEQUENCE [LARGE SCALE GENOMIC DNA]</scope>
    <source>
        <strain evidence="7">CCUG 63419</strain>
    </source>
</reference>
<comment type="subcellular location">
    <subcellularLocation>
        <location evidence="1">Membrane</location>
        <topology evidence="1">Multi-pass membrane protein</topology>
    </subcellularLocation>
</comment>
<keyword evidence="2 5" id="KW-0812">Transmembrane</keyword>
<feature type="transmembrane region" description="Helical" evidence="5">
    <location>
        <begin position="101"/>
        <end position="126"/>
    </location>
</feature>
<gene>
    <name evidence="6" type="ORF">ACFQ0F_03165</name>
</gene>
<dbReference type="PANTHER" id="PTHR36926:SF1">
    <property type="entry name" value="COLICIN V PRODUCTION PROTEIN"/>
    <property type="match status" value="1"/>
</dbReference>
<proteinExistence type="predicted"/>
<evidence type="ECO:0000256" key="5">
    <source>
        <dbReference type="SAM" id="Phobius"/>
    </source>
</evidence>
<evidence type="ECO:0000313" key="6">
    <source>
        <dbReference type="EMBL" id="MFD0949399.1"/>
    </source>
</evidence>
<evidence type="ECO:0000256" key="2">
    <source>
        <dbReference type="ARBA" id="ARBA00022692"/>
    </source>
</evidence>
<dbReference type="InterPro" id="IPR052719">
    <property type="entry name" value="CvpA-like"/>
</dbReference>
<dbReference type="EMBL" id="JBHTIT010000001">
    <property type="protein sequence ID" value="MFD0949399.1"/>
    <property type="molecule type" value="Genomic_DNA"/>
</dbReference>
<evidence type="ECO:0000256" key="3">
    <source>
        <dbReference type="ARBA" id="ARBA00022989"/>
    </source>
</evidence>
<feature type="transmembrane region" description="Helical" evidence="5">
    <location>
        <begin position="6"/>
        <end position="21"/>
    </location>
</feature>
<organism evidence="6 7">
    <name type="scientific">Paraperlucidibaca wandonensis</name>
    <dbReference type="NCBI Taxonomy" id="1268273"/>
    <lineage>
        <taxon>Bacteria</taxon>
        <taxon>Pseudomonadati</taxon>
        <taxon>Pseudomonadota</taxon>
        <taxon>Gammaproteobacteria</taxon>
        <taxon>Moraxellales</taxon>
        <taxon>Moraxellaceae</taxon>
        <taxon>Paraperlucidibaca</taxon>
    </lineage>
</organism>
<dbReference type="InterPro" id="IPR003825">
    <property type="entry name" value="Colicin-V_CvpA"/>
</dbReference>
<dbReference type="Proteomes" id="UP001597044">
    <property type="component" value="Unassembled WGS sequence"/>
</dbReference>